<feature type="compositionally biased region" description="Polar residues" evidence="1">
    <location>
        <begin position="1"/>
        <end position="21"/>
    </location>
</feature>
<protein>
    <submittedName>
        <fullName evidence="2">Uncharacterized protein</fullName>
    </submittedName>
</protein>
<comment type="caution">
    <text evidence="2">The sequence shown here is derived from an EMBL/GenBank/DDBJ whole genome shotgun (WGS) entry which is preliminary data.</text>
</comment>
<organism evidence="2 3">
    <name type="scientific">Wickerhamomyces pijperi</name>
    <name type="common">Yeast</name>
    <name type="synonym">Pichia pijperi</name>
    <dbReference type="NCBI Taxonomy" id="599730"/>
    <lineage>
        <taxon>Eukaryota</taxon>
        <taxon>Fungi</taxon>
        <taxon>Dikarya</taxon>
        <taxon>Ascomycota</taxon>
        <taxon>Saccharomycotina</taxon>
        <taxon>Saccharomycetes</taxon>
        <taxon>Phaffomycetales</taxon>
        <taxon>Wickerhamomycetaceae</taxon>
        <taxon>Wickerhamomyces</taxon>
    </lineage>
</organism>
<reference evidence="2" key="1">
    <citation type="journal article" date="2021" name="Open Biol.">
        <title>Shared evolutionary footprints suggest mitochondrial oxidative damage underlies multiple complex I losses in fungi.</title>
        <authorList>
            <person name="Schikora-Tamarit M.A."/>
            <person name="Marcet-Houben M."/>
            <person name="Nosek J."/>
            <person name="Gabaldon T."/>
        </authorList>
    </citation>
    <scope>NUCLEOTIDE SEQUENCE</scope>
    <source>
        <strain evidence="2">CBS2887</strain>
    </source>
</reference>
<evidence type="ECO:0000313" key="2">
    <source>
        <dbReference type="EMBL" id="KAH3686808.1"/>
    </source>
</evidence>
<dbReference type="Proteomes" id="UP000774326">
    <property type="component" value="Unassembled WGS sequence"/>
</dbReference>
<evidence type="ECO:0000313" key="3">
    <source>
        <dbReference type="Proteomes" id="UP000774326"/>
    </source>
</evidence>
<reference evidence="2" key="2">
    <citation type="submission" date="2021-01" db="EMBL/GenBank/DDBJ databases">
        <authorList>
            <person name="Schikora-Tamarit M.A."/>
        </authorList>
    </citation>
    <scope>NUCLEOTIDE SEQUENCE</scope>
    <source>
        <strain evidence="2">CBS2887</strain>
    </source>
</reference>
<feature type="compositionally biased region" description="Polar residues" evidence="1">
    <location>
        <begin position="173"/>
        <end position="183"/>
    </location>
</feature>
<accession>A0A9P8TP61</accession>
<dbReference type="EMBL" id="JAEUBG010001190">
    <property type="protein sequence ID" value="KAH3686808.1"/>
    <property type="molecule type" value="Genomic_DNA"/>
</dbReference>
<proteinExistence type="predicted"/>
<feature type="region of interest" description="Disordered" evidence="1">
    <location>
        <begin position="1"/>
        <end position="22"/>
    </location>
</feature>
<keyword evidence="3" id="KW-1185">Reference proteome</keyword>
<gene>
    <name evidence="2" type="ORF">WICPIJ_002205</name>
</gene>
<evidence type="ECO:0000256" key="1">
    <source>
        <dbReference type="SAM" id="MobiDB-lite"/>
    </source>
</evidence>
<feature type="region of interest" description="Disordered" evidence="1">
    <location>
        <begin position="173"/>
        <end position="201"/>
    </location>
</feature>
<name>A0A9P8TP61_WICPI</name>
<sequence>MSSTVPATRSLTNTPPTSPCLSSIIRRESTSKSCKSSTTLTPTSCSFMKPPTYPTDSGLSLTNSNQSTSASSFSSFNSSTSAAFAINEDTDSQSINTFNSFTTLGKLKNMITRKRSKSLSSMFSSSFSSNNSTRDSSIVSIDITTAASNHHEPTETNNKPNLFKIEETQSLSQTSKYKQSSINQRDKVAAAAEEKEEEEEEEMFENIANDILTKINMEHDYNEDYDVCYSHTPTVRKMSTSGINGSNETSGGIEWKI</sequence>
<dbReference type="AlphaFoldDB" id="A0A9P8TP61"/>